<sequence length="31" mass="3394">MADANDIQWIKAGSVDAWVTSPDDPRWPGGH</sequence>
<keyword evidence="2" id="KW-1185">Reference proteome</keyword>
<reference evidence="1 2" key="1">
    <citation type="submission" date="2017-04" db="EMBL/GenBank/DDBJ databases">
        <authorList>
            <person name="Afonso C.L."/>
            <person name="Miller P.J."/>
            <person name="Scott M.A."/>
            <person name="Spackman E."/>
            <person name="Goraichik I."/>
            <person name="Dimitrov K.M."/>
            <person name="Suarez D.L."/>
            <person name="Swayne D.E."/>
        </authorList>
    </citation>
    <scope>NUCLEOTIDE SEQUENCE [LARGE SCALE GENOMIC DNA]</scope>
    <source>
        <strain evidence="1 2">KR-140</strain>
    </source>
</reference>
<accession>A0A1W1VV55</accession>
<organism evidence="1 2">
    <name type="scientific">Deinococcus hopiensis KR-140</name>
    <dbReference type="NCBI Taxonomy" id="695939"/>
    <lineage>
        <taxon>Bacteria</taxon>
        <taxon>Thermotogati</taxon>
        <taxon>Deinococcota</taxon>
        <taxon>Deinococci</taxon>
        <taxon>Deinococcales</taxon>
        <taxon>Deinococcaceae</taxon>
        <taxon>Deinococcus</taxon>
    </lineage>
</organism>
<dbReference type="AlphaFoldDB" id="A0A1W1VV55"/>
<gene>
    <name evidence="1" type="ORF">SAMN00790413_06262</name>
</gene>
<proteinExistence type="predicted"/>
<dbReference type="Proteomes" id="UP000192582">
    <property type="component" value="Unassembled WGS sequence"/>
</dbReference>
<dbReference type="EMBL" id="FWWU01000010">
    <property type="protein sequence ID" value="SMB96981.1"/>
    <property type="molecule type" value="Genomic_DNA"/>
</dbReference>
<evidence type="ECO:0000313" key="2">
    <source>
        <dbReference type="Proteomes" id="UP000192582"/>
    </source>
</evidence>
<evidence type="ECO:0000313" key="1">
    <source>
        <dbReference type="EMBL" id="SMB96981.1"/>
    </source>
</evidence>
<name>A0A1W1VV55_9DEIO</name>
<protein>
    <submittedName>
        <fullName evidence="1">Uncharacterized protein</fullName>
    </submittedName>
</protein>